<evidence type="ECO:0000256" key="10">
    <source>
        <dbReference type="ARBA" id="ARBA00066637"/>
    </source>
</evidence>
<keyword evidence="5" id="KW-0378">Hydrolase</keyword>
<dbReference type="Gene3D" id="3.30.750.44">
    <property type="match status" value="1"/>
</dbReference>
<keyword evidence="12" id="KW-0472">Membrane</keyword>
<evidence type="ECO:0000313" key="14">
    <source>
        <dbReference type="EnsemblPlants" id="OMERI01G23290.1"/>
    </source>
</evidence>
<dbReference type="SMART" id="SM00228">
    <property type="entry name" value="PDZ"/>
    <property type="match status" value="1"/>
</dbReference>
<dbReference type="InterPro" id="IPR036034">
    <property type="entry name" value="PDZ_sf"/>
</dbReference>
<dbReference type="InterPro" id="IPR002523">
    <property type="entry name" value="MgTranspt_CorA/ZnTranspt_ZntB"/>
</dbReference>
<reference evidence="14" key="2">
    <citation type="submission" date="2018-05" db="EMBL/GenBank/DDBJ databases">
        <title>OmerRS3 (Oryza meridionalis Reference Sequence Version 3).</title>
        <authorList>
            <person name="Zhang J."/>
            <person name="Kudrna D."/>
            <person name="Lee S."/>
            <person name="Talag J."/>
            <person name="Welchert J."/>
            <person name="Wing R.A."/>
        </authorList>
    </citation>
    <scope>NUCLEOTIDE SEQUENCE [LARGE SCALE GENOMIC DNA]</scope>
    <source>
        <strain evidence="14">cv. OR44</strain>
    </source>
</reference>
<keyword evidence="6" id="KW-0720">Serine protease</keyword>
<feature type="transmembrane region" description="Helical" evidence="12">
    <location>
        <begin position="888"/>
        <end position="909"/>
    </location>
</feature>
<dbReference type="AlphaFoldDB" id="A0A0E0C5N9"/>
<accession>A0A0E0C5N9</accession>
<feature type="region of interest" description="Disordered" evidence="11">
    <location>
        <begin position="976"/>
        <end position="1043"/>
    </location>
</feature>
<dbReference type="GO" id="GO:0006508">
    <property type="term" value="P:proteolysis"/>
    <property type="evidence" value="ECO:0007669"/>
    <property type="project" value="UniProtKB-KW"/>
</dbReference>
<evidence type="ECO:0000259" key="13">
    <source>
        <dbReference type="PROSITE" id="PS50106"/>
    </source>
</evidence>
<dbReference type="InterPro" id="IPR041489">
    <property type="entry name" value="PDZ_6"/>
</dbReference>
<evidence type="ECO:0000256" key="4">
    <source>
        <dbReference type="ARBA" id="ARBA00022670"/>
    </source>
</evidence>
<dbReference type="InterPro" id="IPR004447">
    <property type="entry name" value="Peptidase_S41A"/>
</dbReference>
<dbReference type="Pfam" id="PF04667">
    <property type="entry name" value="Endosulfine"/>
    <property type="match status" value="1"/>
</dbReference>
<dbReference type="FunFam" id="3.30.750.44:FF:000010">
    <property type="entry name" value="Carboxyl-terminal-processing peptidase 1 chloroplastic"/>
    <property type="match status" value="1"/>
</dbReference>
<dbReference type="EC" id="3.4.21.102" evidence="10"/>
<keyword evidence="7" id="KW-0793">Thylakoid</keyword>
<keyword evidence="4" id="KW-0645">Protease</keyword>
<evidence type="ECO:0000256" key="9">
    <source>
        <dbReference type="ARBA" id="ARBA00060065"/>
    </source>
</evidence>
<dbReference type="GO" id="GO:0009543">
    <property type="term" value="C:chloroplast thylakoid lumen"/>
    <property type="evidence" value="ECO:0007669"/>
    <property type="project" value="UniProtKB-SubCell"/>
</dbReference>
<dbReference type="SMART" id="SM00245">
    <property type="entry name" value="TSPc"/>
    <property type="match status" value="1"/>
</dbReference>
<dbReference type="Gene3D" id="3.90.226.10">
    <property type="entry name" value="2-enoyl-CoA Hydratase, Chain A, domain 1"/>
    <property type="match status" value="1"/>
</dbReference>
<evidence type="ECO:0000256" key="5">
    <source>
        <dbReference type="ARBA" id="ARBA00022801"/>
    </source>
</evidence>
<protein>
    <recommendedName>
        <fullName evidence="10">C-terminal processing peptidase</fullName>
        <ecNumber evidence="10">3.4.21.102</ecNumber>
    </recommendedName>
</protein>
<sequence length="1143" mass="127157">MRLLPYAPSPRPPQRSLASHPLPSRRTKPGPPCALPFPDALRAAAAATAAAVSISLSILTGDAVGAERPRAPELCRDGAAAETKEEVRRSEVVTNEQLVEEAWEVVNEGFLPDAGSRPWSPEMWMKKKQDILQTSIRSRSRAHDIIQKMLANLGDPYTRFLTPSEFSKMSKYDMTGIGLNLREIPDDNGSSKLMVLGLILDGPAHSAGVRQGDELLSVNDIDVMGKSAFDVSSMLQGPKDTFVTIKVKHGNCGPVEPLKVQRQLVARTPVFYRLEKRENEDSAIGYIHIKEFNAVAKKDLVSALKRLQNSGASYFVLDLRDNLGGLVQAGIEIAKLFLNKGDTVIYTAGRDRQVQNTIVAEREPLVSTPLMVASALHDNCKAVLVGEKTFGKGLIQSVFELHDGSGIVVTVGKYVTPNHKDINGNGIEPDYRRIPDFNEATEIGVNMADVEGQQPHQVSGVSRAQDGVAKASLGKEHVPGSELWTDGLICAFELIKGHKKLVQHKSWPTIDSMQEKGIPVHMKRHVSRNRHHVATMKPEECDVVENPRQTEFANDPSLFKDRPVHVRAILDHKWVPIGWSRIAELVQRVQSDASWESEPAEMTDSEDDYTVADVAAPYWQRPVGPTWWCHVTAGHPSVDAWLNSAHWMHPAIRTALRDESRLISDRMKYLLYEVPVRVAGGLLFELLGQSVGDPNREEEDIPIVLRSWQAQNFLVTAMHVKGPSSNINVLGVTEVQELLSAGGSQTPRSAHEVIAHLISRLSRWDDRLFRKYVFGEADEIELKFVNRRNHEDLNLVSIILNQEIRRLATQVIRVKWSLHAREEIIIELLRHLRGNTTRVILDRIRKDTREMLEEQEAVRGRLFTIQDVMQSTVRAWLQDRSLRITHNLAIFGGGGMVLSIITGLFGINVDGIPGAQNTPYAFGLFAGLLFFVGFVLIGVGILYLGLQNPVTNEKVKVRKLELQDLVSAFQHEAEQHGKVREGLSRHSSSPKSSSASNLKFTMSGMPSDEATGQVRLEGDVSDKKEEKTLEQKEASGMPSPQEEEAAIKKKYGGILPKRTPHITKDHDRAYFDSADWALGKQGGSHKPKGPLEALRPKLQPTQQHARARRTPYASADNDECMNLPPEDLIQNGDPIEDKNKEEQ</sequence>
<dbReference type="SUPFAM" id="SSF50156">
    <property type="entry name" value="PDZ domain-like"/>
    <property type="match status" value="1"/>
</dbReference>
<comment type="subcellular location">
    <subcellularLocation>
        <location evidence="1">Plastid</location>
        <location evidence="1">Chloroplast thylakoid lumen</location>
    </subcellularLocation>
</comment>
<dbReference type="CDD" id="cd06782">
    <property type="entry name" value="cpPDZ_CPP-like"/>
    <property type="match status" value="1"/>
</dbReference>
<feature type="compositionally biased region" description="Basic and acidic residues" evidence="11">
    <location>
        <begin position="1016"/>
        <end position="1033"/>
    </location>
</feature>
<dbReference type="PROSITE" id="PS50106">
    <property type="entry name" value="PDZ"/>
    <property type="match status" value="1"/>
</dbReference>
<organism evidence="14">
    <name type="scientific">Oryza meridionalis</name>
    <dbReference type="NCBI Taxonomy" id="40149"/>
    <lineage>
        <taxon>Eukaryota</taxon>
        <taxon>Viridiplantae</taxon>
        <taxon>Streptophyta</taxon>
        <taxon>Embryophyta</taxon>
        <taxon>Tracheophyta</taxon>
        <taxon>Spermatophyta</taxon>
        <taxon>Magnoliopsida</taxon>
        <taxon>Liliopsida</taxon>
        <taxon>Poales</taxon>
        <taxon>Poaceae</taxon>
        <taxon>BOP clade</taxon>
        <taxon>Oryzoideae</taxon>
        <taxon>Oryzeae</taxon>
        <taxon>Oryzinae</taxon>
        <taxon>Oryza</taxon>
    </lineage>
</organism>
<dbReference type="InterPro" id="IPR005151">
    <property type="entry name" value="Tail-specific_protease"/>
</dbReference>
<dbReference type="SUPFAM" id="SSF143865">
    <property type="entry name" value="CorA soluble domain-like"/>
    <property type="match status" value="1"/>
</dbReference>
<dbReference type="NCBIfam" id="TIGR00225">
    <property type="entry name" value="prc"/>
    <property type="match status" value="1"/>
</dbReference>
<evidence type="ECO:0000256" key="8">
    <source>
        <dbReference type="ARBA" id="ARBA00051784"/>
    </source>
</evidence>
<dbReference type="GO" id="GO:0004252">
    <property type="term" value="F:serine-type endopeptidase activity"/>
    <property type="evidence" value="ECO:0007669"/>
    <property type="project" value="UniProtKB-EC"/>
</dbReference>
<keyword evidence="12" id="KW-0812">Transmembrane</keyword>
<dbReference type="HOGENOM" id="CLU_277486_0_0_1"/>
<evidence type="ECO:0000256" key="2">
    <source>
        <dbReference type="ARBA" id="ARBA00009179"/>
    </source>
</evidence>
<dbReference type="Pfam" id="PF03572">
    <property type="entry name" value="Peptidase_S41"/>
    <property type="match status" value="1"/>
</dbReference>
<dbReference type="FunFam" id="3.90.226.10:FF:000023">
    <property type="entry name" value="Carboxyl-terminal processing protease"/>
    <property type="match status" value="1"/>
</dbReference>
<evidence type="ECO:0000313" key="15">
    <source>
        <dbReference type="Proteomes" id="UP000008021"/>
    </source>
</evidence>
<comment type="similarity">
    <text evidence="2">Belongs to the peptidase S41A family.</text>
</comment>
<feature type="compositionally biased region" description="Low complexity" evidence="11">
    <location>
        <begin position="985"/>
        <end position="996"/>
    </location>
</feature>
<evidence type="ECO:0000256" key="1">
    <source>
        <dbReference type="ARBA" id="ARBA00004456"/>
    </source>
</evidence>
<dbReference type="EnsemblPlants" id="OMERI01G23290.1">
    <property type="protein sequence ID" value="OMERI01G23290.1"/>
    <property type="gene ID" value="OMERI01G23290"/>
</dbReference>
<dbReference type="GO" id="GO:0016020">
    <property type="term" value="C:membrane"/>
    <property type="evidence" value="ECO:0007669"/>
    <property type="project" value="InterPro"/>
</dbReference>
<evidence type="ECO:0000256" key="12">
    <source>
        <dbReference type="SAM" id="Phobius"/>
    </source>
</evidence>
<dbReference type="PANTHER" id="PTHR46950">
    <property type="entry name" value="MAGNESIUM TRANSPORTER CORA-LIKE FAMILY PROTEIN"/>
    <property type="match status" value="1"/>
</dbReference>
<evidence type="ECO:0000256" key="3">
    <source>
        <dbReference type="ARBA" id="ARBA00010520"/>
    </source>
</evidence>
<dbReference type="FunFam" id="2.30.42.10:FF:000146">
    <property type="entry name" value="Carboxyl-terminal-processing peptidase 1, chloroplastic"/>
    <property type="match status" value="1"/>
</dbReference>
<comment type="similarity">
    <text evidence="3">Belongs to the endosulfine family.</text>
</comment>
<evidence type="ECO:0000256" key="11">
    <source>
        <dbReference type="SAM" id="MobiDB-lite"/>
    </source>
</evidence>
<reference evidence="14" key="1">
    <citation type="submission" date="2015-04" db="UniProtKB">
        <authorList>
            <consortium name="EnsemblPlants"/>
        </authorList>
    </citation>
    <scope>IDENTIFICATION</scope>
</reference>
<dbReference type="InterPro" id="IPR029045">
    <property type="entry name" value="ClpP/crotonase-like_dom_sf"/>
</dbReference>
<name>A0A0E0C5N9_9ORYZ</name>
<dbReference type="InterPro" id="IPR006760">
    <property type="entry name" value="Endosulphine"/>
</dbReference>
<dbReference type="Pfam" id="PF17820">
    <property type="entry name" value="PDZ_6"/>
    <property type="match status" value="1"/>
</dbReference>
<evidence type="ECO:0000256" key="6">
    <source>
        <dbReference type="ARBA" id="ARBA00022825"/>
    </source>
</evidence>
<keyword evidence="12" id="KW-1133">Transmembrane helix</keyword>
<dbReference type="InterPro" id="IPR001478">
    <property type="entry name" value="PDZ"/>
</dbReference>
<evidence type="ECO:0000256" key="7">
    <source>
        <dbReference type="ARBA" id="ARBA00023078"/>
    </source>
</evidence>
<dbReference type="FunFam" id="3.30.750.44:FF:000002">
    <property type="entry name" value="carboxyl-terminal-processing peptidase 2, chloroplastic"/>
    <property type="match status" value="1"/>
</dbReference>
<dbReference type="PANTHER" id="PTHR46950:SF10">
    <property type="entry name" value="OS01G0664100 PROTEIN"/>
    <property type="match status" value="1"/>
</dbReference>
<dbReference type="CDD" id="cd07560">
    <property type="entry name" value="Peptidase_S41_CPP"/>
    <property type="match status" value="1"/>
</dbReference>
<dbReference type="SUPFAM" id="SSF52096">
    <property type="entry name" value="ClpP/crotonase"/>
    <property type="match status" value="1"/>
</dbReference>
<keyword evidence="15" id="KW-1185">Reference proteome</keyword>
<dbReference type="InterPro" id="IPR045861">
    <property type="entry name" value="CorA_cytoplasmic_dom"/>
</dbReference>
<proteinExistence type="inferred from homology"/>
<feature type="region of interest" description="Disordered" evidence="11">
    <location>
        <begin position="1078"/>
        <end position="1143"/>
    </location>
</feature>
<dbReference type="Gramene" id="OMERI01G23290.1">
    <property type="protein sequence ID" value="OMERI01G23290.1"/>
    <property type="gene ID" value="OMERI01G23290"/>
</dbReference>
<dbReference type="GO" id="GO:0046873">
    <property type="term" value="F:metal ion transmembrane transporter activity"/>
    <property type="evidence" value="ECO:0007669"/>
    <property type="project" value="InterPro"/>
</dbReference>
<feature type="region of interest" description="Disordered" evidence="11">
    <location>
        <begin position="1"/>
        <end position="33"/>
    </location>
</feature>
<dbReference type="Proteomes" id="UP000008021">
    <property type="component" value="Chromosome 1"/>
</dbReference>
<comment type="function">
    <text evidence="9">Protease involved in the C-terminal processing of the chloroplastic D1 protein of photosystem II. This proteolytic processing is necessary to allow the light-driven assembly of the tetranuclear manganese cluster, which is responsible for photosynthetic water oxidation.</text>
</comment>
<feature type="transmembrane region" description="Helical" evidence="12">
    <location>
        <begin position="921"/>
        <end position="946"/>
    </location>
</feature>
<feature type="domain" description="PDZ" evidence="13">
    <location>
        <begin position="166"/>
        <end position="236"/>
    </location>
</feature>
<comment type="catalytic activity">
    <reaction evidence="8">
        <text>The enzyme shows specific recognition of a C-terminal tripeptide, Xaa-Yaa-Zaa, in which Xaa is preferably Ala or Leu, Yaa is preferably Ala or Tyr, and Zaa is preferably Ala, but then cleaves at a variable distance from the C-terminus. A typical cleavage is -Ala-Ala-|-Arg-Ala-Ala-Lys-Glu-Asn-Tyr-Ala-Leu-Ala-Ala.</text>
        <dbReference type="EC" id="3.4.21.102"/>
    </reaction>
</comment>
<dbReference type="Pfam" id="PF01544">
    <property type="entry name" value="CorA"/>
    <property type="match status" value="1"/>
</dbReference>
<dbReference type="Gene3D" id="2.30.42.10">
    <property type="match status" value="1"/>
</dbReference>